<evidence type="ECO:0000256" key="1">
    <source>
        <dbReference type="SAM" id="MobiDB-lite"/>
    </source>
</evidence>
<evidence type="ECO:0000313" key="2">
    <source>
        <dbReference type="EMBL" id="VAV88128.1"/>
    </source>
</evidence>
<dbReference type="GO" id="GO:0009279">
    <property type="term" value="C:cell outer membrane"/>
    <property type="evidence" value="ECO:0007669"/>
    <property type="project" value="InterPro"/>
</dbReference>
<accession>A0A3B0RIS5</accession>
<dbReference type="InterPro" id="IPR007939">
    <property type="entry name" value="Cu-R_B_prcur"/>
</dbReference>
<dbReference type="Gene3D" id="2.40.128.130">
    <property type="entry name" value="Autotransporter beta-domain"/>
    <property type="match status" value="1"/>
</dbReference>
<dbReference type="AlphaFoldDB" id="A0A3B0RIS5"/>
<dbReference type="GO" id="GO:0005507">
    <property type="term" value="F:copper ion binding"/>
    <property type="evidence" value="ECO:0007669"/>
    <property type="project" value="InterPro"/>
</dbReference>
<gene>
    <name evidence="2" type="ORF">MNBD_ALPHA04-1312</name>
</gene>
<organism evidence="2">
    <name type="scientific">hydrothermal vent metagenome</name>
    <dbReference type="NCBI Taxonomy" id="652676"/>
    <lineage>
        <taxon>unclassified sequences</taxon>
        <taxon>metagenomes</taxon>
        <taxon>ecological metagenomes</taxon>
    </lineage>
</organism>
<dbReference type="Pfam" id="PF05275">
    <property type="entry name" value="CopB"/>
    <property type="match status" value="1"/>
</dbReference>
<name>A0A3B0RIS5_9ZZZZ</name>
<dbReference type="InterPro" id="IPR036709">
    <property type="entry name" value="Autotransporte_beta_dom_sf"/>
</dbReference>
<sequence length="345" mass="38205">MRMIFALLLAGASTPVFAQSHNDHGGRNMPDMAEPTGETADEAKDPHAGHDMKANKAPQPDSQATDHGEMDHGAMSNPEPVVETPNPHTGHDMSSMPIPITPPPAEAFEGPAFGADQYWGAEAMAKSRAKVTKSIAGMPVFTFMADRAEYRARQGGDGYLWDVQGWYGRDIDKFWFKSEGEGSFGEVPETAEVQALWSHAIGPYFDLQLGARYDFEPVSRSYLVAGLQGLAPYWYEVDAAAFVSDKGDVTARIEAEYDQYVTQRLVLQPRAEVNFSLQDVPEQGLGSGLTDLELGIRLRYEIRREFAPYIGVEWEKQFGDTARFTKILGEDPSVTNFVVGIRIWF</sequence>
<dbReference type="GO" id="GO:0006878">
    <property type="term" value="P:intracellular copper ion homeostasis"/>
    <property type="evidence" value="ECO:0007669"/>
    <property type="project" value="InterPro"/>
</dbReference>
<dbReference type="SUPFAM" id="SSF103515">
    <property type="entry name" value="Autotransporter"/>
    <property type="match status" value="1"/>
</dbReference>
<protein>
    <submittedName>
        <fullName evidence="2">Copper resistance protein B</fullName>
    </submittedName>
</protein>
<feature type="compositionally biased region" description="Basic and acidic residues" evidence="1">
    <location>
        <begin position="41"/>
        <end position="54"/>
    </location>
</feature>
<dbReference type="EMBL" id="UOEF01000035">
    <property type="protein sequence ID" value="VAV88128.1"/>
    <property type="molecule type" value="Genomic_DNA"/>
</dbReference>
<proteinExistence type="predicted"/>
<feature type="region of interest" description="Disordered" evidence="1">
    <location>
        <begin position="19"/>
        <end position="79"/>
    </location>
</feature>
<reference evidence="2" key="1">
    <citation type="submission" date="2018-06" db="EMBL/GenBank/DDBJ databases">
        <authorList>
            <person name="Zhirakovskaya E."/>
        </authorList>
    </citation>
    <scope>NUCLEOTIDE SEQUENCE</scope>
</reference>